<dbReference type="EMBL" id="JARBHB010000006">
    <property type="protein sequence ID" value="KAJ8882272.1"/>
    <property type="molecule type" value="Genomic_DNA"/>
</dbReference>
<organism evidence="1 2">
    <name type="scientific">Dryococelus australis</name>
    <dbReference type="NCBI Taxonomy" id="614101"/>
    <lineage>
        <taxon>Eukaryota</taxon>
        <taxon>Metazoa</taxon>
        <taxon>Ecdysozoa</taxon>
        <taxon>Arthropoda</taxon>
        <taxon>Hexapoda</taxon>
        <taxon>Insecta</taxon>
        <taxon>Pterygota</taxon>
        <taxon>Neoptera</taxon>
        <taxon>Polyneoptera</taxon>
        <taxon>Phasmatodea</taxon>
        <taxon>Verophasmatodea</taxon>
        <taxon>Anareolatae</taxon>
        <taxon>Phasmatidae</taxon>
        <taxon>Eurycanthinae</taxon>
        <taxon>Dryococelus</taxon>
    </lineage>
</organism>
<accession>A0ABQ9HD56</accession>
<comment type="caution">
    <text evidence="1">The sequence shown here is derived from an EMBL/GenBank/DDBJ whole genome shotgun (WGS) entry which is preliminary data.</text>
</comment>
<keyword evidence="2" id="KW-1185">Reference proteome</keyword>
<reference evidence="1 2" key="1">
    <citation type="submission" date="2023-02" db="EMBL/GenBank/DDBJ databases">
        <title>LHISI_Scaffold_Assembly.</title>
        <authorList>
            <person name="Stuart O.P."/>
            <person name="Cleave R."/>
            <person name="Magrath M.J.L."/>
            <person name="Mikheyev A.S."/>
        </authorList>
    </citation>
    <scope>NUCLEOTIDE SEQUENCE [LARGE SCALE GENOMIC DNA]</scope>
    <source>
        <strain evidence="1">Daus_M_001</strain>
        <tissue evidence="1">Leg muscle</tissue>
    </source>
</reference>
<dbReference type="Pfam" id="PF14223">
    <property type="entry name" value="Retrotran_gag_2"/>
    <property type="match status" value="1"/>
</dbReference>
<name>A0ABQ9HD56_9NEOP</name>
<dbReference type="Proteomes" id="UP001159363">
    <property type="component" value="Chromosome 5"/>
</dbReference>
<proteinExistence type="predicted"/>
<gene>
    <name evidence="1" type="ORF">PR048_018760</name>
</gene>
<protein>
    <submittedName>
        <fullName evidence="1">Uncharacterized protein</fullName>
    </submittedName>
</protein>
<evidence type="ECO:0000313" key="2">
    <source>
        <dbReference type="Proteomes" id="UP001159363"/>
    </source>
</evidence>
<sequence>MLRATNLLGITSCKVKLTVLPRATNLLGITSCKVKLTVLPRATNLLGITSCKVKLTVLPRATNLLGITSCKVKLTLLLRATNLLGITSWQLTYLALPPVKEESKQDCEKWAEKDGKVQSIIVTHIEDSVLQQIISCKTACDIWNKLHTVYEQKKQQKFFEVKYKKNKTMSEYLGRVDAILDNLKSLGAHVNESIATTTIISSL</sequence>
<dbReference type="PANTHER" id="PTHR47481">
    <property type="match status" value="1"/>
</dbReference>
<dbReference type="PANTHER" id="PTHR47481:SF36">
    <property type="entry name" value="CCHC-TYPE DOMAIN-CONTAINING PROTEIN"/>
    <property type="match status" value="1"/>
</dbReference>
<evidence type="ECO:0000313" key="1">
    <source>
        <dbReference type="EMBL" id="KAJ8882272.1"/>
    </source>
</evidence>